<dbReference type="Proteomes" id="UP000824469">
    <property type="component" value="Unassembled WGS sequence"/>
</dbReference>
<feature type="non-terminal residue" evidence="1">
    <location>
        <position position="1"/>
    </location>
</feature>
<sequence>KSGRRWVDRVDWTDRRRLDKIGVDWRQINQSGLCDKIRELEGECGLAGCSEVWRDTERVT</sequence>
<comment type="caution">
    <text evidence="1">The sequence shown here is derived from an EMBL/GenBank/DDBJ whole genome shotgun (WGS) entry which is preliminary data.</text>
</comment>
<evidence type="ECO:0000313" key="1">
    <source>
        <dbReference type="EMBL" id="KAH9291465.1"/>
    </source>
</evidence>
<name>A0AA38BYQ8_TAXCH</name>
<gene>
    <name evidence="1" type="ORF">KI387_043330</name>
</gene>
<proteinExistence type="predicted"/>
<dbReference type="AlphaFoldDB" id="A0AA38BYQ8"/>
<organism evidence="1 2">
    <name type="scientific">Taxus chinensis</name>
    <name type="common">Chinese yew</name>
    <name type="synonym">Taxus wallichiana var. chinensis</name>
    <dbReference type="NCBI Taxonomy" id="29808"/>
    <lineage>
        <taxon>Eukaryota</taxon>
        <taxon>Viridiplantae</taxon>
        <taxon>Streptophyta</taxon>
        <taxon>Embryophyta</taxon>
        <taxon>Tracheophyta</taxon>
        <taxon>Spermatophyta</taxon>
        <taxon>Pinopsida</taxon>
        <taxon>Pinidae</taxon>
        <taxon>Conifers II</taxon>
        <taxon>Cupressales</taxon>
        <taxon>Taxaceae</taxon>
        <taxon>Taxus</taxon>
    </lineage>
</organism>
<reference evidence="1 2" key="1">
    <citation type="journal article" date="2021" name="Nat. Plants">
        <title>The Taxus genome provides insights into paclitaxel biosynthesis.</title>
        <authorList>
            <person name="Xiong X."/>
            <person name="Gou J."/>
            <person name="Liao Q."/>
            <person name="Li Y."/>
            <person name="Zhou Q."/>
            <person name="Bi G."/>
            <person name="Li C."/>
            <person name="Du R."/>
            <person name="Wang X."/>
            <person name="Sun T."/>
            <person name="Guo L."/>
            <person name="Liang H."/>
            <person name="Lu P."/>
            <person name="Wu Y."/>
            <person name="Zhang Z."/>
            <person name="Ro D.K."/>
            <person name="Shang Y."/>
            <person name="Huang S."/>
            <person name="Yan J."/>
        </authorList>
    </citation>
    <scope>NUCLEOTIDE SEQUENCE [LARGE SCALE GENOMIC DNA]</scope>
    <source>
        <strain evidence="1">Ta-2019</strain>
    </source>
</reference>
<feature type="non-terminal residue" evidence="1">
    <location>
        <position position="60"/>
    </location>
</feature>
<protein>
    <submittedName>
        <fullName evidence="1">Uncharacterized protein</fullName>
    </submittedName>
</protein>
<accession>A0AA38BYQ8</accession>
<keyword evidence="2" id="KW-1185">Reference proteome</keyword>
<dbReference type="EMBL" id="JAHRHJ020003588">
    <property type="protein sequence ID" value="KAH9291465.1"/>
    <property type="molecule type" value="Genomic_DNA"/>
</dbReference>
<evidence type="ECO:0000313" key="2">
    <source>
        <dbReference type="Proteomes" id="UP000824469"/>
    </source>
</evidence>